<keyword evidence="3" id="KW-1185">Reference proteome</keyword>
<keyword evidence="1" id="KW-0732">Signal</keyword>
<name>A0A1Y1XLK3_9FUNG</name>
<proteinExistence type="predicted"/>
<dbReference type="Proteomes" id="UP000193944">
    <property type="component" value="Unassembled WGS sequence"/>
</dbReference>
<dbReference type="AlphaFoldDB" id="A0A1Y1XLK3"/>
<evidence type="ECO:0000313" key="3">
    <source>
        <dbReference type="Proteomes" id="UP000193944"/>
    </source>
</evidence>
<gene>
    <name evidence="2" type="ORF">BCR32DRAFT_216096</name>
</gene>
<feature type="chain" id="PRO_5012756425" description="CC domain-containing protein" evidence="1">
    <location>
        <begin position="21"/>
        <end position="105"/>
    </location>
</feature>
<sequence>MHFNSKTFLALLATIPASLAATNGRCTGKTGICISTGTCGDYNGSYVSGKCPNDPSDIKCCDDIPCKSDDGRTGSCECLPVGNCSSGNTVSGKCPGGSDIKCCLP</sequence>
<organism evidence="2 3">
    <name type="scientific">Anaeromyces robustus</name>
    <dbReference type="NCBI Taxonomy" id="1754192"/>
    <lineage>
        <taxon>Eukaryota</taxon>
        <taxon>Fungi</taxon>
        <taxon>Fungi incertae sedis</taxon>
        <taxon>Chytridiomycota</taxon>
        <taxon>Chytridiomycota incertae sedis</taxon>
        <taxon>Neocallimastigomycetes</taxon>
        <taxon>Neocallimastigales</taxon>
        <taxon>Neocallimastigaceae</taxon>
        <taxon>Anaeromyces</taxon>
    </lineage>
</organism>
<protein>
    <recommendedName>
        <fullName evidence="4">CC domain-containing protein</fullName>
    </recommendedName>
</protein>
<feature type="signal peptide" evidence="1">
    <location>
        <begin position="1"/>
        <end position="20"/>
    </location>
</feature>
<reference evidence="2 3" key="2">
    <citation type="submission" date="2016-08" db="EMBL/GenBank/DDBJ databases">
        <title>Pervasive Adenine N6-methylation of Active Genes in Fungi.</title>
        <authorList>
            <consortium name="DOE Joint Genome Institute"/>
            <person name="Mondo S.J."/>
            <person name="Dannebaum R.O."/>
            <person name="Kuo R.C."/>
            <person name="Labutti K."/>
            <person name="Haridas S."/>
            <person name="Kuo A."/>
            <person name="Salamov A."/>
            <person name="Ahrendt S.R."/>
            <person name="Lipzen A."/>
            <person name="Sullivan W."/>
            <person name="Andreopoulos W.B."/>
            <person name="Clum A."/>
            <person name="Lindquist E."/>
            <person name="Daum C."/>
            <person name="Ramamoorthy G.K."/>
            <person name="Gryganskyi A."/>
            <person name="Culley D."/>
            <person name="Magnuson J.K."/>
            <person name="James T.Y."/>
            <person name="O'Malley M.A."/>
            <person name="Stajich J.E."/>
            <person name="Spatafora J.W."/>
            <person name="Visel A."/>
            <person name="Grigoriev I.V."/>
        </authorList>
    </citation>
    <scope>NUCLEOTIDE SEQUENCE [LARGE SCALE GENOMIC DNA]</scope>
    <source>
        <strain evidence="2 3">S4</strain>
    </source>
</reference>
<reference evidence="2 3" key="1">
    <citation type="submission" date="2016-08" db="EMBL/GenBank/DDBJ databases">
        <title>A Parts List for Fungal Cellulosomes Revealed by Comparative Genomics.</title>
        <authorList>
            <consortium name="DOE Joint Genome Institute"/>
            <person name="Haitjema C.H."/>
            <person name="Gilmore S.P."/>
            <person name="Henske J.K."/>
            <person name="Solomon K.V."/>
            <person name="De Groot R."/>
            <person name="Kuo A."/>
            <person name="Mondo S.J."/>
            <person name="Salamov A.A."/>
            <person name="Labutti K."/>
            <person name="Zhao Z."/>
            <person name="Chiniquy J."/>
            <person name="Barry K."/>
            <person name="Brewer H.M."/>
            <person name="Purvine S.O."/>
            <person name="Wright A.T."/>
            <person name="Boxma B."/>
            <person name="Van Alen T."/>
            <person name="Hackstein J.H."/>
            <person name="Baker S.E."/>
            <person name="Grigoriev I.V."/>
            <person name="O'Malley M.A."/>
        </authorList>
    </citation>
    <scope>NUCLEOTIDE SEQUENCE [LARGE SCALE GENOMIC DNA]</scope>
    <source>
        <strain evidence="2 3">S4</strain>
    </source>
</reference>
<feature type="non-terminal residue" evidence="2">
    <location>
        <position position="105"/>
    </location>
</feature>
<comment type="caution">
    <text evidence="2">The sequence shown here is derived from an EMBL/GenBank/DDBJ whole genome shotgun (WGS) entry which is preliminary data.</text>
</comment>
<evidence type="ECO:0000313" key="2">
    <source>
        <dbReference type="EMBL" id="ORX86583.1"/>
    </source>
</evidence>
<dbReference type="EMBL" id="MCFG01000019">
    <property type="protein sequence ID" value="ORX86583.1"/>
    <property type="molecule type" value="Genomic_DNA"/>
</dbReference>
<accession>A0A1Y1XLK3</accession>
<evidence type="ECO:0008006" key="4">
    <source>
        <dbReference type="Google" id="ProtNLM"/>
    </source>
</evidence>
<evidence type="ECO:0000256" key="1">
    <source>
        <dbReference type="SAM" id="SignalP"/>
    </source>
</evidence>
<dbReference type="OrthoDB" id="2251794at2759"/>